<evidence type="ECO:0000256" key="9">
    <source>
        <dbReference type="ARBA" id="ARBA00022989"/>
    </source>
</evidence>
<evidence type="ECO:0000313" key="14">
    <source>
        <dbReference type="EMBL" id="MBV7276280.1"/>
    </source>
</evidence>
<dbReference type="SMART" id="SM00387">
    <property type="entry name" value="HATPase_c"/>
    <property type="match status" value="1"/>
</dbReference>
<dbReference type="PANTHER" id="PTHR43065">
    <property type="entry name" value="SENSOR HISTIDINE KINASE"/>
    <property type="match status" value="1"/>
</dbReference>
<dbReference type="EMBL" id="JAEEGC010000167">
    <property type="protein sequence ID" value="MBV7276280.1"/>
    <property type="molecule type" value="Genomic_DNA"/>
</dbReference>
<organism evidence="14 15">
    <name type="scientific">Clostridium thailandense</name>
    <dbReference type="NCBI Taxonomy" id="2794346"/>
    <lineage>
        <taxon>Bacteria</taxon>
        <taxon>Bacillati</taxon>
        <taxon>Bacillota</taxon>
        <taxon>Clostridia</taxon>
        <taxon>Eubacteriales</taxon>
        <taxon>Clostridiaceae</taxon>
        <taxon>Clostridium</taxon>
    </lineage>
</organism>
<evidence type="ECO:0000256" key="10">
    <source>
        <dbReference type="ARBA" id="ARBA00023012"/>
    </source>
</evidence>
<dbReference type="Pfam" id="PF00512">
    <property type="entry name" value="HisKA"/>
    <property type="match status" value="1"/>
</dbReference>
<evidence type="ECO:0000256" key="5">
    <source>
        <dbReference type="ARBA" id="ARBA00022692"/>
    </source>
</evidence>
<evidence type="ECO:0000256" key="6">
    <source>
        <dbReference type="ARBA" id="ARBA00022741"/>
    </source>
</evidence>
<dbReference type="InterPro" id="IPR005467">
    <property type="entry name" value="His_kinase_dom"/>
</dbReference>
<dbReference type="GO" id="GO:0005886">
    <property type="term" value="C:plasma membrane"/>
    <property type="evidence" value="ECO:0007669"/>
    <property type="project" value="UniProtKB-SubCell"/>
</dbReference>
<dbReference type="CDD" id="cd18773">
    <property type="entry name" value="PDC1_HK_sensor"/>
    <property type="match status" value="1"/>
</dbReference>
<feature type="transmembrane region" description="Helical" evidence="12">
    <location>
        <begin position="12"/>
        <end position="32"/>
    </location>
</feature>
<evidence type="ECO:0000313" key="15">
    <source>
        <dbReference type="Proteomes" id="UP000694308"/>
    </source>
</evidence>
<evidence type="ECO:0000259" key="13">
    <source>
        <dbReference type="PROSITE" id="PS50109"/>
    </source>
</evidence>
<dbReference type="CDD" id="cd00082">
    <property type="entry name" value="HisKA"/>
    <property type="match status" value="1"/>
</dbReference>
<keyword evidence="6" id="KW-0547">Nucleotide-binding</keyword>
<dbReference type="InterPro" id="IPR033479">
    <property type="entry name" value="dCache_1"/>
</dbReference>
<keyword evidence="3" id="KW-0597">Phosphoprotein</keyword>
<evidence type="ECO:0000256" key="2">
    <source>
        <dbReference type="ARBA" id="ARBA00022475"/>
    </source>
</evidence>
<evidence type="ECO:0000256" key="11">
    <source>
        <dbReference type="ARBA" id="ARBA00023136"/>
    </source>
</evidence>
<keyword evidence="15" id="KW-1185">Reference proteome</keyword>
<dbReference type="GO" id="GO:0000155">
    <property type="term" value="F:phosphorelay sensor kinase activity"/>
    <property type="evidence" value="ECO:0007669"/>
    <property type="project" value="InterPro"/>
</dbReference>
<keyword evidence="11 12" id="KW-0472">Membrane</keyword>
<feature type="domain" description="Histidine kinase" evidence="13">
    <location>
        <begin position="341"/>
        <end position="549"/>
    </location>
</feature>
<evidence type="ECO:0000256" key="1">
    <source>
        <dbReference type="ARBA" id="ARBA00004651"/>
    </source>
</evidence>
<dbReference type="GO" id="GO:0005524">
    <property type="term" value="F:ATP binding"/>
    <property type="evidence" value="ECO:0007669"/>
    <property type="project" value="UniProtKB-KW"/>
</dbReference>
<accession>A0A949U2L8</accession>
<dbReference type="PROSITE" id="PS50109">
    <property type="entry name" value="HIS_KIN"/>
    <property type="match status" value="1"/>
</dbReference>
<keyword evidence="5 12" id="KW-0812">Transmembrane</keyword>
<dbReference type="Proteomes" id="UP000694308">
    <property type="component" value="Unassembled WGS sequence"/>
</dbReference>
<dbReference type="Pfam" id="PF02518">
    <property type="entry name" value="HATPase_c"/>
    <property type="match status" value="1"/>
</dbReference>
<dbReference type="InterPro" id="IPR003594">
    <property type="entry name" value="HATPase_dom"/>
</dbReference>
<protein>
    <recommendedName>
        <fullName evidence="13">Histidine kinase domain-containing protein</fullName>
    </recommendedName>
</protein>
<name>A0A949U2L8_9CLOT</name>
<reference evidence="14" key="1">
    <citation type="submission" date="2020-12" db="EMBL/GenBank/DDBJ databases">
        <title>Clostridium thailandense sp. nov., a novel acetogenic bacterium isolated from peat land soil in Thailand.</title>
        <authorList>
            <person name="Chaikitkaew S."/>
            <person name="Birkeland N.K."/>
        </authorList>
    </citation>
    <scope>NUCLEOTIDE SEQUENCE</scope>
    <source>
        <strain evidence="14">PL3</strain>
    </source>
</reference>
<proteinExistence type="predicted"/>
<dbReference type="Pfam" id="PF02743">
    <property type="entry name" value="dCache_1"/>
    <property type="match status" value="1"/>
</dbReference>
<evidence type="ECO:0000256" key="7">
    <source>
        <dbReference type="ARBA" id="ARBA00022777"/>
    </source>
</evidence>
<gene>
    <name evidence="14" type="ORF">I6U48_25690</name>
</gene>
<dbReference type="AlphaFoldDB" id="A0A949U2L8"/>
<keyword evidence="9 12" id="KW-1133">Transmembrane helix</keyword>
<comment type="subcellular location">
    <subcellularLocation>
        <location evidence="1">Cell membrane</location>
        <topology evidence="1">Multi-pass membrane protein</topology>
    </subcellularLocation>
</comment>
<dbReference type="PANTHER" id="PTHR43065:SF10">
    <property type="entry name" value="PEROXIDE STRESS-ACTIVATED HISTIDINE KINASE MAK3"/>
    <property type="match status" value="1"/>
</dbReference>
<keyword evidence="7" id="KW-0418">Kinase</keyword>
<dbReference type="RefSeq" id="WP_218323322.1">
    <property type="nucleotide sequence ID" value="NZ_JAEEGC010000167.1"/>
</dbReference>
<comment type="caution">
    <text evidence="14">The sequence shown here is derived from an EMBL/GenBank/DDBJ whole genome shotgun (WGS) entry which is preliminary data.</text>
</comment>
<feature type="transmembrane region" description="Helical" evidence="12">
    <location>
        <begin position="271"/>
        <end position="292"/>
    </location>
</feature>
<evidence type="ECO:0000256" key="4">
    <source>
        <dbReference type="ARBA" id="ARBA00022679"/>
    </source>
</evidence>
<sequence>MNLKSKSIKLKLLMYFIVVSVILLLSIGLLFFKSNKTAVKDSKKKELKTLGEETGNKVERFLFERYGDIEVMSASPVLTREDFSDNTKLEYIKSIRNAYKTYDYILTTDEDGKIKVASGDVNGDQNYKKWINYVLKGKIFISDFIYLPERKSYVIYLLAPLTNSKGAINGVVVERVNFESIGNIVENVKLDNSGYAYLASDTGSTIFYPKNGVKPNINLKINGEDIYYTMYNNKQFVYTFYSLNKYDTQKNNWYIVLEQPEREAFKVSYSLRSYTIILVIISIFIIFILALITSDRITRPFNVMTSNLKTMEQRVIKISDELEKSVIRAKNLEALAAMSAGMAHEIRNPLTSIRGYAEYIQFELKEEDKLQEDIEIIIDEVDRLNRIVDKFLNFARPKELSLKPENINDVARVALKVIEKEVNKNNIKVSIQFSKIPLVLMDVDQIQQVLLNILANSIQAMSEGGALGIVTGLEKELNMVYIEISDTGIGIKPEDYDKIFEPFFTTKDKGVGLGLSICSRIIENHKGFMEVESNLNKGSKFTIKLPVIETKHGG</sequence>
<evidence type="ECO:0000256" key="12">
    <source>
        <dbReference type="SAM" id="Phobius"/>
    </source>
</evidence>
<evidence type="ECO:0000256" key="3">
    <source>
        <dbReference type="ARBA" id="ARBA00022553"/>
    </source>
</evidence>
<keyword evidence="2" id="KW-1003">Cell membrane</keyword>
<dbReference type="InterPro" id="IPR003661">
    <property type="entry name" value="HisK_dim/P_dom"/>
</dbReference>
<keyword evidence="4" id="KW-0808">Transferase</keyword>
<keyword evidence="8" id="KW-0067">ATP-binding</keyword>
<dbReference type="SMART" id="SM00388">
    <property type="entry name" value="HisKA"/>
    <property type="match status" value="1"/>
</dbReference>
<evidence type="ECO:0000256" key="8">
    <source>
        <dbReference type="ARBA" id="ARBA00022840"/>
    </source>
</evidence>
<keyword evidence="10" id="KW-0902">Two-component regulatory system</keyword>